<evidence type="ECO:0000256" key="4">
    <source>
        <dbReference type="ARBA" id="ARBA00023136"/>
    </source>
</evidence>
<feature type="transmembrane region" description="Helical" evidence="6">
    <location>
        <begin position="102"/>
        <end position="129"/>
    </location>
</feature>
<dbReference type="Gene3D" id="1.20.1070.10">
    <property type="entry name" value="Rhodopsin 7-helix transmembrane proteins"/>
    <property type="match status" value="1"/>
</dbReference>
<accession>A0A8B6BH28</accession>
<dbReference type="InterPro" id="IPR000832">
    <property type="entry name" value="GPCR_2_secretin-like"/>
</dbReference>
<dbReference type="OrthoDB" id="6155919at2759"/>
<feature type="transmembrane region" description="Helical" evidence="6">
    <location>
        <begin position="56"/>
        <end position="82"/>
    </location>
</feature>
<feature type="transmembrane region" description="Helical" evidence="6">
    <location>
        <begin position="150"/>
        <end position="170"/>
    </location>
</feature>
<dbReference type="PANTHER" id="PTHR45902">
    <property type="entry name" value="LATROPHILIN RECEPTOR-LIKE PROTEIN A"/>
    <property type="match status" value="1"/>
</dbReference>
<dbReference type="InterPro" id="IPR053231">
    <property type="entry name" value="GPCR_LN-TM7"/>
</dbReference>
<evidence type="ECO:0000256" key="3">
    <source>
        <dbReference type="ARBA" id="ARBA00022989"/>
    </source>
</evidence>
<reference evidence="7" key="1">
    <citation type="submission" date="2018-11" db="EMBL/GenBank/DDBJ databases">
        <authorList>
            <person name="Alioto T."/>
            <person name="Alioto T."/>
        </authorList>
    </citation>
    <scope>NUCLEOTIDE SEQUENCE</scope>
</reference>
<evidence type="ECO:0000256" key="6">
    <source>
        <dbReference type="SAM" id="Phobius"/>
    </source>
</evidence>
<dbReference type="Pfam" id="PF00002">
    <property type="entry name" value="7tm_2"/>
    <property type="match status" value="1"/>
</dbReference>
<evidence type="ECO:0000256" key="5">
    <source>
        <dbReference type="SAM" id="MobiDB-lite"/>
    </source>
</evidence>
<keyword evidence="8" id="KW-1185">Reference proteome</keyword>
<keyword evidence="2 6" id="KW-0812">Transmembrane</keyword>
<feature type="transmembrane region" description="Helical" evidence="6">
    <location>
        <begin position="176"/>
        <end position="197"/>
    </location>
</feature>
<feature type="transmembrane region" description="Helical" evidence="6">
    <location>
        <begin position="12"/>
        <end position="35"/>
    </location>
</feature>
<dbReference type="PANTHER" id="PTHR45902:SF1">
    <property type="entry name" value="LATROPHILIN RECEPTOR-LIKE PROTEIN A"/>
    <property type="match status" value="1"/>
</dbReference>
<comment type="caution">
    <text evidence="7">The sequence shown here is derived from an EMBL/GenBank/DDBJ whole genome shotgun (WGS) entry which is preliminary data.</text>
</comment>
<keyword evidence="4 6" id="KW-0472">Membrane</keyword>
<feature type="compositionally biased region" description="Low complexity" evidence="5">
    <location>
        <begin position="219"/>
        <end position="240"/>
    </location>
</feature>
<keyword evidence="3 6" id="KW-1133">Transmembrane helix</keyword>
<evidence type="ECO:0008006" key="9">
    <source>
        <dbReference type="Google" id="ProtNLM"/>
    </source>
</evidence>
<name>A0A8B6BH28_MYTGA</name>
<dbReference type="GO" id="GO:0016020">
    <property type="term" value="C:membrane"/>
    <property type="evidence" value="ECO:0007669"/>
    <property type="project" value="UniProtKB-SubCell"/>
</dbReference>
<evidence type="ECO:0000313" key="7">
    <source>
        <dbReference type="EMBL" id="VDH90622.1"/>
    </source>
</evidence>
<protein>
    <recommendedName>
        <fullName evidence="9">G-protein coupled receptors family 2 profile 2 domain-containing protein</fullName>
    </recommendedName>
</protein>
<dbReference type="AlphaFoldDB" id="A0A8B6BH28"/>
<sequence>MAENVNNAVCQIIGILTHFLLSSLGCFTECTVHLFKVFGQKRLTSTLKANQNKSLIWLYIVSTYVSAAVIVSVNIIVIYIVTAKSTGYGRNGKCFISRLESFVATVLTPLIATFTINIILYTITVYRLFIRTTLHSTLSDTRNNKMEVGIFIKLFVNTGCSWILLLVNFFVNEMHIYTSIAGLNGLQGLYIFISYICNRRIYRLYKSKLGITDRDSHPSSKTTTTMLSLSRSQILKSSESVQKESSSKTTDNTVSLHKIESTPS</sequence>
<gene>
    <name evidence="7" type="ORF">MGAL_10B086117</name>
</gene>
<feature type="region of interest" description="Disordered" evidence="5">
    <location>
        <begin position="214"/>
        <end position="264"/>
    </location>
</feature>
<comment type="subcellular location">
    <subcellularLocation>
        <location evidence="1">Membrane</location>
        <topology evidence="1">Multi-pass membrane protein</topology>
    </subcellularLocation>
</comment>
<dbReference type="GO" id="GO:0004930">
    <property type="term" value="F:G protein-coupled receptor activity"/>
    <property type="evidence" value="ECO:0007669"/>
    <property type="project" value="InterPro"/>
</dbReference>
<dbReference type="EMBL" id="UYJE01000154">
    <property type="protein sequence ID" value="VDH90622.1"/>
    <property type="molecule type" value="Genomic_DNA"/>
</dbReference>
<proteinExistence type="predicted"/>
<evidence type="ECO:0000256" key="2">
    <source>
        <dbReference type="ARBA" id="ARBA00022692"/>
    </source>
</evidence>
<evidence type="ECO:0000313" key="8">
    <source>
        <dbReference type="Proteomes" id="UP000596742"/>
    </source>
</evidence>
<dbReference type="Proteomes" id="UP000596742">
    <property type="component" value="Unassembled WGS sequence"/>
</dbReference>
<evidence type="ECO:0000256" key="1">
    <source>
        <dbReference type="ARBA" id="ARBA00004141"/>
    </source>
</evidence>
<organism evidence="7 8">
    <name type="scientific">Mytilus galloprovincialis</name>
    <name type="common">Mediterranean mussel</name>
    <dbReference type="NCBI Taxonomy" id="29158"/>
    <lineage>
        <taxon>Eukaryota</taxon>
        <taxon>Metazoa</taxon>
        <taxon>Spiralia</taxon>
        <taxon>Lophotrochozoa</taxon>
        <taxon>Mollusca</taxon>
        <taxon>Bivalvia</taxon>
        <taxon>Autobranchia</taxon>
        <taxon>Pteriomorphia</taxon>
        <taxon>Mytilida</taxon>
        <taxon>Mytiloidea</taxon>
        <taxon>Mytilidae</taxon>
        <taxon>Mytilinae</taxon>
        <taxon>Mytilus</taxon>
    </lineage>
</organism>